<evidence type="ECO:0000313" key="1">
    <source>
        <dbReference type="EMBL" id="QAT62058.1"/>
    </source>
</evidence>
<evidence type="ECO:0000313" key="2">
    <source>
        <dbReference type="Proteomes" id="UP000287969"/>
    </source>
</evidence>
<dbReference type="PROSITE" id="PS51996">
    <property type="entry name" value="TR_MART"/>
    <property type="match status" value="1"/>
</dbReference>
<dbReference type="RefSeq" id="WP_071139091.1">
    <property type="nucleotide sequence ID" value="NZ_CP035282.1"/>
</dbReference>
<dbReference type="KEGG" id="spoa:EQM13_10905"/>
<proteinExistence type="predicted"/>
<organism evidence="1 2">
    <name type="scientific">Acidilutibacter cellobiosedens</name>
    <dbReference type="NCBI Taxonomy" id="2507161"/>
    <lineage>
        <taxon>Bacteria</taxon>
        <taxon>Bacillati</taxon>
        <taxon>Bacillota</taxon>
        <taxon>Tissierellia</taxon>
        <taxon>Tissierellales</taxon>
        <taxon>Acidilutibacteraceae</taxon>
        <taxon>Acidilutibacter</taxon>
    </lineage>
</organism>
<gene>
    <name evidence="1" type="ORF">EQM13_10905</name>
</gene>
<keyword evidence="2" id="KW-1185">Reference proteome</keyword>
<dbReference type="Proteomes" id="UP000287969">
    <property type="component" value="Chromosome"/>
</dbReference>
<dbReference type="OrthoDB" id="1707719at2"/>
<name>A0A410QDZ3_9FIRM</name>
<reference evidence="2" key="1">
    <citation type="submission" date="2019-01" db="EMBL/GenBank/DDBJ databases">
        <title>Draft genomes of a novel of Sporanaerobacter strains.</title>
        <authorList>
            <person name="Ma S."/>
        </authorList>
    </citation>
    <scope>NUCLEOTIDE SEQUENCE [LARGE SCALE GENOMIC DNA]</scope>
    <source>
        <strain evidence="2">NJN-17</strain>
    </source>
</reference>
<accession>A0A410QDZ3</accession>
<dbReference type="EMBL" id="CP035282">
    <property type="protein sequence ID" value="QAT62058.1"/>
    <property type="molecule type" value="Genomic_DNA"/>
</dbReference>
<sequence>MVLKIQNGFLIKSLQGRYYFFQLRKNRKLVCSIFDNKNKKNRSMLLVEDERIIDFAADIDEEDRIHLIYINNEGHLTHYTFKNEENEKPKKEYITKLDTRSNIYSNLNFKLQKNNIIILYSCSNVINPNIWSIHQIIKSEKIKKSTVINTISEKFFSPFFMDLDNLGNIHLIYRAKDINSNHIYYTYYNVYINKWNPTPEKISTLNNDNIFPYLFIDTQNNIHILWEELINKDYILKSKMLSLTKSNNFKWVSTSIPTIRNCAYIPIMLEENGILKIIFSDGEKIKCICSPDYGLSWKYEKEATAENENMYFIFFRNNSSNFNEKNKINNIYVKLDNSISFYFSEIQEDFNTAEKREIDKVQKEETNKETDEEKFSSVEDSALESFKKETEIKIEEISNYIKDNINILYSKTSSLESKIEEIKEILNKNEKKKRFGLFK</sequence>
<dbReference type="AlphaFoldDB" id="A0A410QDZ3"/>
<protein>
    <submittedName>
        <fullName evidence="1">Uncharacterized protein</fullName>
    </submittedName>
</protein>